<dbReference type="EMBL" id="JBFXLU010000262">
    <property type="protein sequence ID" value="KAL2832328.1"/>
    <property type="molecule type" value="Genomic_DNA"/>
</dbReference>
<evidence type="ECO:0000313" key="3">
    <source>
        <dbReference type="Proteomes" id="UP001610446"/>
    </source>
</evidence>
<evidence type="ECO:0000313" key="2">
    <source>
        <dbReference type="EMBL" id="KAL2832328.1"/>
    </source>
</evidence>
<dbReference type="InterPro" id="IPR000845">
    <property type="entry name" value="Nucleoside_phosphorylase_d"/>
</dbReference>
<dbReference type="Proteomes" id="UP001610446">
    <property type="component" value="Unassembled WGS sequence"/>
</dbReference>
<proteinExistence type="predicted"/>
<dbReference type="SUPFAM" id="SSF53167">
    <property type="entry name" value="Purine and uridine phosphorylases"/>
    <property type="match status" value="1"/>
</dbReference>
<dbReference type="Gene3D" id="3.40.50.1580">
    <property type="entry name" value="Nucleoside phosphorylase domain"/>
    <property type="match status" value="1"/>
</dbReference>
<sequence length="295" mass="32308">MTPSTSPPPPKTRIDFHIAIMCALPLEADAVEGLFDRRYDSDGHHHGWTRKAPGDPNAYSTGTMDAHNVVLVYMPGMGKSHGAAAAAFCRSSSPNIKLALVVGICGAAPFAPDGREIHLGDVVISSGVVQHDFARRYGEGVLVRKNAPLDNLGRPSLEIRALLAQLVGRWGRKRIRDRLREHLEVVERKLGPESGYPTENVAGWLTEEAHDPDIHIGLVASGDQVMRSEHAQDRLVREEGVIAFEMESAGIWDTFPCLVIKGVADYADVHKNKKWQNYAAATAASCAKAFLEFWE</sequence>
<accession>A0ABR4IX28</accession>
<feature type="domain" description="Nucleoside phosphorylase" evidence="1">
    <location>
        <begin position="18"/>
        <end position="291"/>
    </location>
</feature>
<organism evidence="2 3">
    <name type="scientific">Aspergillus pseudoustus</name>
    <dbReference type="NCBI Taxonomy" id="1810923"/>
    <lineage>
        <taxon>Eukaryota</taxon>
        <taxon>Fungi</taxon>
        <taxon>Dikarya</taxon>
        <taxon>Ascomycota</taxon>
        <taxon>Pezizomycotina</taxon>
        <taxon>Eurotiomycetes</taxon>
        <taxon>Eurotiomycetidae</taxon>
        <taxon>Eurotiales</taxon>
        <taxon>Aspergillaceae</taxon>
        <taxon>Aspergillus</taxon>
        <taxon>Aspergillus subgen. Nidulantes</taxon>
    </lineage>
</organism>
<dbReference type="InterPro" id="IPR035994">
    <property type="entry name" value="Nucleoside_phosphorylase_sf"/>
</dbReference>
<comment type="caution">
    <text evidence="2">The sequence shown here is derived from an EMBL/GenBank/DDBJ whole genome shotgun (WGS) entry which is preliminary data.</text>
</comment>
<gene>
    <name evidence="2" type="ORF">BJY01DRAFT_260233</name>
</gene>
<name>A0ABR4IX28_9EURO</name>
<protein>
    <submittedName>
        <fullName evidence="2">Nucleoside phosphorylase domain-containing protein</fullName>
    </submittedName>
</protein>
<reference evidence="2 3" key="1">
    <citation type="submission" date="2024-07" db="EMBL/GenBank/DDBJ databases">
        <title>Section-level genome sequencing and comparative genomics of Aspergillus sections Usti and Cavernicolus.</title>
        <authorList>
            <consortium name="Lawrence Berkeley National Laboratory"/>
            <person name="Nybo J.L."/>
            <person name="Vesth T.C."/>
            <person name="Theobald S."/>
            <person name="Frisvad J.C."/>
            <person name="Larsen T.O."/>
            <person name="Kjaerboelling I."/>
            <person name="Rothschild-Mancinelli K."/>
            <person name="Lyhne E.K."/>
            <person name="Kogle M.E."/>
            <person name="Barry K."/>
            <person name="Clum A."/>
            <person name="Na H."/>
            <person name="Ledsgaard L."/>
            <person name="Lin J."/>
            <person name="Lipzen A."/>
            <person name="Kuo A."/>
            <person name="Riley R."/>
            <person name="Mondo S."/>
            <person name="Labutti K."/>
            <person name="Haridas S."/>
            <person name="Pangalinan J."/>
            <person name="Salamov A.A."/>
            <person name="Simmons B.A."/>
            <person name="Magnuson J.K."/>
            <person name="Chen J."/>
            <person name="Drula E."/>
            <person name="Henrissat B."/>
            <person name="Wiebenga A."/>
            <person name="Lubbers R.J."/>
            <person name="Gomes A.C."/>
            <person name="Makela M.R."/>
            <person name="Stajich J."/>
            <person name="Grigoriev I.V."/>
            <person name="Mortensen U.H."/>
            <person name="De Vries R.P."/>
            <person name="Baker S.E."/>
            <person name="Andersen M.R."/>
        </authorList>
    </citation>
    <scope>NUCLEOTIDE SEQUENCE [LARGE SCALE GENOMIC DNA]</scope>
    <source>
        <strain evidence="2 3">CBS 123904</strain>
    </source>
</reference>
<dbReference type="PANTHER" id="PTHR46082:SF6">
    <property type="entry name" value="AAA+ ATPASE DOMAIN-CONTAINING PROTEIN-RELATED"/>
    <property type="match status" value="1"/>
</dbReference>
<evidence type="ECO:0000259" key="1">
    <source>
        <dbReference type="Pfam" id="PF01048"/>
    </source>
</evidence>
<dbReference type="InterPro" id="IPR053137">
    <property type="entry name" value="NLR-like"/>
</dbReference>
<keyword evidence="3" id="KW-1185">Reference proteome</keyword>
<dbReference type="PANTHER" id="PTHR46082">
    <property type="entry name" value="ATP/GTP-BINDING PROTEIN-RELATED"/>
    <property type="match status" value="1"/>
</dbReference>
<dbReference type="Pfam" id="PF01048">
    <property type="entry name" value="PNP_UDP_1"/>
    <property type="match status" value="1"/>
</dbReference>